<reference evidence="1 2" key="1">
    <citation type="submission" date="2024-06" db="EMBL/GenBank/DDBJ databases">
        <title>The Natural Products Discovery Center: Release of the First 8490 Sequenced Strains for Exploring Actinobacteria Biosynthetic Diversity.</title>
        <authorList>
            <person name="Kalkreuter E."/>
            <person name="Kautsar S.A."/>
            <person name="Yang D."/>
            <person name="Bader C.D."/>
            <person name="Teijaro C.N."/>
            <person name="Fluegel L."/>
            <person name="Davis C.M."/>
            <person name="Simpson J.R."/>
            <person name="Lauterbach L."/>
            <person name="Steele A.D."/>
            <person name="Gui C."/>
            <person name="Meng S."/>
            <person name="Li G."/>
            <person name="Viehrig K."/>
            <person name="Ye F."/>
            <person name="Su P."/>
            <person name="Kiefer A.F."/>
            <person name="Nichols A."/>
            <person name="Cepeda A.J."/>
            <person name="Yan W."/>
            <person name="Fan B."/>
            <person name="Jiang Y."/>
            <person name="Adhikari A."/>
            <person name="Zheng C.-J."/>
            <person name="Schuster L."/>
            <person name="Cowan T.M."/>
            <person name="Smanski M.J."/>
            <person name="Chevrette M.G."/>
            <person name="De Carvalho L.P.S."/>
            <person name="Shen B."/>
        </authorList>
    </citation>
    <scope>NUCLEOTIDE SEQUENCE [LARGE SCALE GENOMIC DNA]</scope>
    <source>
        <strain evidence="1 2">NPDC000634</strain>
    </source>
</reference>
<keyword evidence="2" id="KW-1185">Reference proteome</keyword>
<comment type="caution">
    <text evidence="1">The sequence shown here is derived from an EMBL/GenBank/DDBJ whole genome shotgun (WGS) entry which is preliminary data.</text>
</comment>
<name>A0ABV1W420_9ACTN</name>
<evidence type="ECO:0000313" key="1">
    <source>
        <dbReference type="EMBL" id="MER6978936.1"/>
    </source>
</evidence>
<protein>
    <submittedName>
        <fullName evidence="1">Uncharacterized protein</fullName>
    </submittedName>
</protein>
<dbReference type="RefSeq" id="WP_086729964.1">
    <property type="nucleotide sequence ID" value="NZ_MUBM01000360.1"/>
</dbReference>
<dbReference type="EMBL" id="JBEPCU010000295">
    <property type="protein sequence ID" value="MER6978936.1"/>
    <property type="molecule type" value="Genomic_DNA"/>
</dbReference>
<sequence>MAVGAAIGDLIWLLATAQGNRSVRDGDGDIADGGEVDVAEERKAWELTLLERGIVPFLLGRLEGIRIEERWDPAARWSVRGMRRFL</sequence>
<dbReference type="Proteomes" id="UP001458415">
    <property type="component" value="Unassembled WGS sequence"/>
</dbReference>
<organism evidence="1 2">
    <name type="scientific">Streptomyces carpinensis</name>
    <dbReference type="NCBI Taxonomy" id="66369"/>
    <lineage>
        <taxon>Bacteria</taxon>
        <taxon>Bacillati</taxon>
        <taxon>Actinomycetota</taxon>
        <taxon>Actinomycetes</taxon>
        <taxon>Kitasatosporales</taxon>
        <taxon>Streptomycetaceae</taxon>
        <taxon>Streptomyces</taxon>
    </lineage>
</organism>
<evidence type="ECO:0000313" key="2">
    <source>
        <dbReference type="Proteomes" id="UP001458415"/>
    </source>
</evidence>
<accession>A0ABV1W420</accession>
<proteinExistence type="predicted"/>
<gene>
    <name evidence="1" type="ORF">ABT317_18515</name>
</gene>